<keyword evidence="9" id="KW-1185">Reference proteome</keyword>
<evidence type="ECO:0000313" key="8">
    <source>
        <dbReference type="EMBL" id="SFF42173.1"/>
    </source>
</evidence>
<dbReference type="GO" id="GO:0005524">
    <property type="term" value="F:ATP binding"/>
    <property type="evidence" value="ECO:0007669"/>
    <property type="project" value="UniProtKB-KW"/>
</dbReference>
<dbReference type="GO" id="GO:0005829">
    <property type="term" value="C:cytosol"/>
    <property type="evidence" value="ECO:0007669"/>
    <property type="project" value="TreeGrafter"/>
</dbReference>
<evidence type="ECO:0000256" key="6">
    <source>
        <dbReference type="ARBA" id="ARBA00039970"/>
    </source>
</evidence>
<evidence type="ECO:0000256" key="2">
    <source>
        <dbReference type="ARBA" id="ARBA00010393"/>
    </source>
</evidence>
<keyword evidence="4" id="KW-0547">Nucleotide-binding</keyword>
<name>A0A1I2IKL3_9BACT</name>
<evidence type="ECO:0000256" key="5">
    <source>
        <dbReference type="ARBA" id="ARBA00022840"/>
    </source>
</evidence>
<dbReference type="Proteomes" id="UP000198964">
    <property type="component" value="Unassembled WGS sequence"/>
</dbReference>
<dbReference type="InterPro" id="IPR027417">
    <property type="entry name" value="P-loop_NTPase"/>
</dbReference>
<dbReference type="RefSeq" id="WP_093920204.1">
    <property type="nucleotide sequence ID" value="NZ_FONW01000006.1"/>
</dbReference>
<sequence>MFEKQIYLEGVDPLEFYGVNNTKIDLIKTFFPKLNIVSRGNQLIIQGDEAESEAFEKKFQLLLDHYNQFNVLSLDTIEQVMNNDFSQIESEMANTREVLLHGINGKPIRARTPNQRLLVESSKNSDLIFAIGPAGTGKTYTAIALAVRALKNREIKRIILSRPAVEAGERLGFLPGDLKEKIDPYLQPLYDALQDMIPAKKLEEFLKDGIIQIAPLAFMRGRTLSDAFVILDEAQNTTLNQLKMFLTRMGMNAKFIITGDETQIDLPSIHQSGLIQAKKILKNIKDISFVQFDAKDIVRHRLVRDIVNAYDNYYQKELAKKEAIKKDKNSKK</sequence>
<dbReference type="AlphaFoldDB" id="A0A1I2IKL3"/>
<organism evidence="8 9">
    <name type="scientific">Sunxiuqinia elliptica</name>
    <dbReference type="NCBI Taxonomy" id="655355"/>
    <lineage>
        <taxon>Bacteria</taxon>
        <taxon>Pseudomonadati</taxon>
        <taxon>Bacteroidota</taxon>
        <taxon>Bacteroidia</taxon>
        <taxon>Marinilabiliales</taxon>
        <taxon>Prolixibacteraceae</taxon>
        <taxon>Sunxiuqinia</taxon>
    </lineage>
</organism>
<evidence type="ECO:0000256" key="3">
    <source>
        <dbReference type="ARBA" id="ARBA00022490"/>
    </source>
</evidence>
<dbReference type="Pfam" id="PF02562">
    <property type="entry name" value="PhoH"/>
    <property type="match status" value="1"/>
</dbReference>
<keyword evidence="5" id="KW-0067">ATP-binding</keyword>
<gene>
    <name evidence="8" type="ORF">SAMN05216283_10669</name>
</gene>
<dbReference type="InterPro" id="IPR003714">
    <property type="entry name" value="PhoH"/>
</dbReference>
<proteinExistence type="inferred from homology"/>
<dbReference type="PANTHER" id="PTHR30473">
    <property type="entry name" value="PROTEIN PHOH"/>
    <property type="match status" value="1"/>
</dbReference>
<protein>
    <recommendedName>
        <fullName evidence="6">PhoH-like protein</fullName>
    </recommendedName>
</protein>
<reference evidence="8 9" key="1">
    <citation type="submission" date="2016-10" db="EMBL/GenBank/DDBJ databases">
        <authorList>
            <person name="de Groot N.N."/>
        </authorList>
    </citation>
    <scope>NUCLEOTIDE SEQUENCE [LARGE SCALE GENOMIC DNA]</scope>
    <source>
        <strain evidence="8 9">CGMCC 1.9156</strain>
    </source>
</reference>
<evidence type="ECO:0000256" key="4">
    <source>
        <dbReference type="ARBA" id="ARBA00022741"/>
    </source>
</evidence>
<dbReference type="EMBL" id="FONW01000006">
    <property type="protein sequence ID" value="SFF42173.1"/>
    <property type="molecule type" value="Genomic_DNA"/>
</dbReference>
<dbReference type="Gene3D" id="3.40.50.300">
    <property type="entry name" value="P-loop containing nucleotide triphosphate hydrolases"/>
    <property type="match status" value="1"/>
</dbReference>
<dbReference type="FunFam" id="3.40.50.300:FF:000013">
    <property type="entry name" value="PhoH family ATPase"/>
    <property type="match status" value="1"/>
</dbReference>
<evidence type="ECO:0000256" key="1">
    <source>
        <dbReference type="ARBA" id="ARBA00004496"/>
    </source>
</evidence>
<keyword evidence="3" id="KW-0963">Cytoplasm</keyword>
<dbReference type="PANTHER" id="PTHR30473:SF1">
    <property type="entry name" value="PHOH-LIKE PROTEIN"/>
    <property type="match status" value="1"/>
</dbReference>
<evidence type="ECO:0000313" key="9">
    <source>
        <dbReference type="Proteomes" id="UP000198964"/>
    </source>
</evidence>
<evidence type="ECO:0000259" key="7">
    <source>
        <dbReference type="Pfam" id="PF02562"/>
    </source>
</evidence>
<dbReference type="STRING" id="655355.SAMN05216283_10669"/>
<dbReference type="InterPro" id="IPR051451">
    <property type="entry name" value="PhoH2-like"/>
</dbReference>
<comment type="similarity">
    <text evidence="2">Belongs to the PhoH family.</text>
</comment>
<comment type="subcellular location">
    <subcellularLocation>
        <location evidence="1">Cytoplasm</location>
    </subcellularLocation>
</comment>
<dbReference type="SUPFAM" id="SSF52540">
    <property type="entry name" value="P-loop containing nucleoside triphosphate hydrolases"/>
    <property type="match status" value="1"/>
</dbReference>
<feature type="domain" description="PhoH-like protein" evidence="7">
    <location>
        <begin position="108"/>
        <end position="311"/>
    </location>
</feature>
<accession>A0A1I2IKL3</accession>